<organism evidence="4 5">
    <name type="scientific">Salegentibacter mishustinae</name>
    <dbReference type="NCBI Taxonomy" id="270918"/>
    <lineage>
        <taxon>Bacteria</taxon>
        <taxon>Pseudomonadati</taxon>
        <taxon>Bacteroidota</taxon>
        <taxon>Flavobacteriia</taxon>
        <taxon>Flavobacteriales</taxon>
        <taxon>Flavobacteriaceae</taxon>
        <taxon>Salegentibacter</taxon>
    </lineage>
</organism>
<proteinExistence type="predicted"/>
<name>A0A0Q9ZHW0_9FLAO</name>
<dbReference type="Pfam" id="PF13505">
    <property type="entry name" value="OMP_b-brl"/>
    <property type="match status" value="1"/>
</dbReference>
<gene>
    <name evidence="4" type="ORF">APR42_15635</name>
</gene>
<evidence type="ECO:0000313" key="5">
    <source>
        <dbReference type="Proteomes" id="UP000051643"/>
    </source>
</evidence>
<dbReference type="STRING" id="270918.APR42_15635"/>
<comment type="caution">
    <text evidence="4">The sequence shown here is derived from an EMBL/GenBank/DDBJ whole genome shotgun (WGS) entry which is preliminary data.</text>
</comment>
<keyword evidence="1 2" id="KW-0732">Signal</keyword>
<evidence type="ECO:0000256" key="2">
    <source>
        <dbReference type="SAM" id="SignalP"/>
    </source>
</evidence>
<dbReference type="AlphaFoldDB" id="A0A0Q9ZHW0"/>
<feature type="domain" description="Outer membrane protein beta-barrel" evidence="3">
    <location>
        <begin position="7"/>
        <end position="200"/>
    </location>
</feature>
<keyword evidence="5" id="KW-1185">Reference proteome</keyword>
<protein>
    <recommendedName>
        <fullName evidence="3">Outer membrane protein beta-barrel domain-containing protein</fullName>
    </recommendedName>
</protein>
<dbReference type="Proteomes" id="UP000051643">
    <property type="component" value="Unassembled WGS sequence"/>
</dbReference>
<dbReference type="OrthoDB" id="1431594at2"/>
<sequence>MKKLMFIAVFLFSSAGLMAQEADFGIKGGFNYGATGDYESLGDGADDFSQIIEGKEKSGYHIGVFSRFEIIGIFLQPELMFTRLNTEYETFNYKIDKIDAPILLGVNVFGPLNIKAGPSFQYIINNELEDTTLKIGDVEKDITVGYQVGAGINLGRLGFDVRYEGAFTENTAFGATETAQENFSIDSRPSQWILSLSYAF</sequence>
<accession>A0A0Q9ZHW0</accession>
<feature type="chain" id="PRO_5006389504" description="Outer membrane protein beta-barrel domain-containing protein" evidence="2">
    <location>
        <begin position="20"/>
        <end position="200"/>
    </location>
</feature>
<dbReference type="RefSeq" id="WP_057481189.1">
    <property type="nucleotide sequence ID" value="NZ_BMWR01000001.1"/>
</dbReference>
<reference evidence="4" key="1">
    <citation type="submission" date="2015-10" db="EMBL/GenBank/DDBJ databases">
        <title>Draft genome sequence of Salegentibacter mishustinae KCTC 12263.</title>
        <authorList>
            <person name="Lin W."/>
            <person name="Zheng Q."/>
        </authorList>
    </citation>
    <scope>NUCLEOTIDE SEQUENCE [LARGE SCALE GENOMIC DNA]</scope>
    <source>
        <strain evidence="4">KCTC 12263</strain>
    </source>
</reference>
<feature type="signal peptide" evidence="2">
    <location>
        <begin position="1"/>
        <end position="19"/>
    </location>
</feature>
<dbReference type="EMBL" id="LKTP01000006">
    <property type="protein sequence ID" value="KRG29666.1"/>
    <property type="molecule type" value="Genomic_DNA"/>
</dbReference>
<evidence type="ECO:0000256" key="1">
    <source>
        <dbReference type="ARBA" id="ARBA00022729"/>
    </source>
</evidence>
<dbReference type="InterPro" id="IPR027385">
    <property type="entry name" value="Beta-barrel_OMP"/>
</dbReference>
<dbReference type="SUPFAM" id="SSF56925">
    <property type="entry name" value="OMPA-like"/>
    <property type="match status" value="1"/>
</dbReference>
<dbReference type="InterPro" id="IPR011250">
    <property type="entry name" value="OMP/PagP_B-barrel"/>
</dbReference>
<evidence type="ECO:0000313" key="4">
    <source>
        <dbReference type="EMBL" id="KRG29666.1"/>
    </source>
</evidence>
<evidence type="ECO:0000259" key="3">
    <source>
        <dbReference type="Pfam" id="PF13505"/>
    </source>
</evidence>